<keyword evidence="1" id="KW-0732">Signal</keyword>
<evidence type="ECO:0000256" key="1">
    <source>
        <dbReference type="SAM" id="SignalP"/>
    </source>
</evidence>
<protein>
    <submittedName>
        <fullName evidence="2">Neuropeptide CCH2</fullName>
    </submittedName>
</protein>
<dbReference type="InterPro" id="IPR037729">
    <property type="entry name" value="CCHa1/2"/>
</dbReference>
<name>A0A2U9PFQ7_DIACI</name>
<dbReference type="AlphaFoldDB" id="A0A2U9PFQ7"/>
<keyword evidence="2" id="KW-0527">Neuropeptide</keyword>
<dbReference type="GO" id="GO:0007218">
    <property type="term" value="P:neuropeptide signaling pathway"/>
    <property type="evidence" value="ECO:0007669"/>
    <property type="project" value="UniProtKB-KW"/>
</dbReference>
<proteinExistence type="evidence at transcript level"/>
<dbReference type="PANTHER" id="PTHR35980:SF1">
    <property type="entry name" value="NEUROPEPTIDE CCHAMIDE-1-RELATED"/>
    <property type="match status" value="1"/>
</dbReference>
<reference evidence="2" key="1">
    <citation type="submission" date="2017-11" db="EMBL/GenBank/DDBJ databases">
        <title>Characterization and expression profiling of neuropeptides and their receptors in the Asian Citrus Psyllid, Diaphorina citri.</title>
        <authorList>
            <person name="Wang Z."/>
            <person name="Zeng X."/>
        </authorList>
    </citation>
    <scope>NUCLEOTIDE SEQUENCE</scope>
</reference>
<feature type="chain" id="PRO_5016058023" evidence="1">
    <location>
        <begin position="29"/>
        <end position="169"/>
    </location>
</feature>
<organism evidence="2">
    <name type="scientific">Diaphorina citri</name>
    <name type="common">Asian citrus psyllid</name>
    <dbReference type="NCBI Taxonomy" id="121845"/>
    <lineage>
        <taxon>Eukaryota</taxon>
        <taxon>Metazoa</taxon>
        <taxon>Ecdysozoa</taxon>
        <taxon>Arthropoda</taxon>
        <taxon>Hexapoda</taxon>
        <taxon>Insecta</taxon>
        <taxon>Pterygota</taxon>
        <taxon>Neoptera</taxon>
        <taxon>Paraneoptera</taxon>
        <taxon>Hemiptera</taxon>
        <taxon>Sternorrhyncha</taxon>
        <taxon>Psylloidea</taxon>
        <taxon>Psyllidae</taxon>
        <taxon>Diaphorininae</taxon>
        <taxon>Diaphorina</taxon>
    </lineage>
</organism>
<sequence>MSVQYSAGCFLLVIMMALVISTVDVASAKRGCASFGHSCFGGHGKRSSPDDPDTLAASDDYFAAPPLSPKLKDDYFYSAPGAGVPLAGVPLSGGFKTRDYALAGSDAMSPPDTGRADRGVYHTAGGTRFPARPEEWFRQQQVLSAAADLSPVIRQMIRSYRQHQMKNLK</sequence>
<dbReference type="GO" id="GO:0005615">
    <property type="term" value="C:extracellular space"/>
    <property type="evidence" value="ECO:0007669"/>
    <property type="project" value="TreeGrafter"/>
</dbReference>
<evidence type="ECO:0000313" key="2">
    <source>
        <dbReference type="EMBL" id="AWT50594.1"/>
    </source>
</evidence>
<dbReference type="PANTHER" id="PTHR35980">
    <property type="entry name" value="NEUROPEPTIDE CCHAMIDE-1-RELATED"/>
    <property type="match status" value="1"/>
</dbReference>
<feature type="signal peptide" evidence="1">
    <location>
        <begin position="1"/>
        <end position="28"/>
    </location>
</feature>
<dbReference type="GO" id="GO:0005184">
    <property type="term" value="F:neuropeptide hormone activity"/>
    <property type="evidence" value="ECO:0007669"/>
    <property type="project" value="InterPro"/>
</dbReference>
<accession>A0A2U9PFQ7</accession>
<dbReference type="EMBL" id="MG550160">
    <property type="protein sequence ID" value="AWT50594.1"/>
    <property type="molecule type" value="mRNA"/>
</dbReference>